<dbReference type="Pfam" id="PF13517">
    <property type="entry name" value="FG-GAP_3"/>
    <property type="match status" value="2"/>
</dbReference>
<dbReference type="AlphaFoldDB" id="A0A2L0EI81"/>
<name>A0A2L0EI81_SORCE</name>
<evidence type="ECO:0000313" key="3">
    <source>
        <dbReference type="EMBL" id="AUX38997.1"/>
    </source>
</evidence>
<reference evidence="3 4" key="1">
    <citation type="submission" date="2015-09" db="EMBL/GenBank/DDBJ databases">
        <title>Sorangium comparison.</title>
        <authorList>
            <person name="Zaburannyi N."/>
            <person name="Bunk B."/>
            <person name="Overmann J."/>
            <person name="Mueller R."/>
        </authorList>
    </citation>
    <scope>NUCLEOTIDE SEQUENCE [LARGE SCALE GENOMIC DNA]</scope>
    <source>
        <strain evidence="3 4">So ce26</strain>
    </source>
</reference>
<evidence type="ECO:0000256" key="1">
    <source>
        <dbReference type="ARBA" id="ARBA00022729"/>
    </source>
</evidence>
<dbReference type="Gene3D" id="4.10.1080.10">
    <property type="entry name" value="TSP type-3 repeat"/>
    <property type="match status" value="1"/>
</dbReference>
<feature type="region of interest" description="Disordered" evidence="2">
    <location>
        <begin position="43"/>
        <end position="123"/>
    </location>
</feature>
<dbReference type="PROSITE" id="PS51257">
    <property type="entry name" value="PROKAR_LIPOPROTEIN"/>
    <property type="match status" value="1"/>
</dbReference>
<dbReference type="SUPFAM" id="SSF69318">
    <property type="entry name" value="Integrin alpha N-terminal domain"/>
    <property type="match status" value="1"/>
</dbReference>
<proteinExistence type="predicted"/>
<feature type="compositionally biased region" description="Gly residues" evidence="2">
    <location>
        <begin position="54"/>
        <end position="121"/>
    </location>
</feature>
<dbReference type="PANTHER" id="PTHR46580">
    <property type="entry name" value="SENSOR KINASE-RELATED"/>
    <property type="match status" value="1"/>
</dbReference>
<accession>A0A2L0EI81</accession>
<sequence length="772" mass="77464">MSGAQARVSHQRGTMRTTKSAITLALMMSLCGCDVTEGDGNAGTATSSSNASSGVGGNGGVGGGGDGGSGGDGGGDGSGGDGGGDGSGGDGGSGGGGSGGVGDGGSGGVGGGGGGSGGEGGRASATLRGVVQKGPLVVGSSVVISAVDPLGNPAGRRFPTTTTTPLGDYAATIDYRGYTSLAANGFYFNEITGRLSAERITLRGLYDVDRGGEQQANVNVITHLTYSRVQRLLAGGIPLGQAIAQAEGELRAALGLGGPGFDPGAPGHALSLFGEDNDANAYLLASTALLLQANLSSGVTLADVEADLADDGSLAPERQATLAQAALIVNGDFFADRAEHGMAELGASVTTPDPNRILDNDGDGFPNGRDSCPFVANPDQLPVDDVVCSVKRHYAWAPVDEYLTHLVAGDITGDGAADVLAIGQVSHYLFAGLGAGKLAPAVPLSTRLRNPPSQLVDVDGDGYLDAILEDDLHLPSFSGWAPGDGTGEFGARVPFEAVCATCRIDYTALGDLDGDGNVDVLSYVDDTESRNDGIHVLMGIGGGAFDAPIVLPPPPDFFYDIRFLVADVIDGGAPDLLLVYSIVDPFILDNGYTYSFTVCEGNGDGTFGAPQPLIQLDLDLLGGASPVLGGFAAGDVDGDGHVDVTFSDNSAMYVLFGDGAGGFSEPVSPGGAHGVGTHRLADLTGDGKDDILGAYGALVVSRGRTFAPPRPLPLGPPQPYRYGHPTVIDLDGDGQLDVVSQLSSVGSGAGSRLGVETILIQPLAPSEARTAR</sequence>
<dbReference type="InterPro" id="IPR028974">
    <property type="entry name" value="TSP_type-3_rpt"/>
</dbReference>
<dbReference type="GO" id="GO:0005509">
    <property type="term" value="F:calcium ion binding"/>
    <property type="evidence" value="ECO:0007669"/>
    <property type="project" value="InterPro"/>
</dbReference>
<gene>
    <name evidence="3" type="ORF">SOCE26_003790</name>
</gene>
<dbReference type="EMBL" id="CP012673">
    <property type="protein sequence ID" value="AUX38997.1"/>
    <property type="molecule type" value="Genomic_DNA"/>
</dbReference>
<dbReference type="InterPro" id="IPR013517">
    <property type="entry name" value="FG-GAP"/>
</dbReference>
<protein>
    <submittedName>
        <fullName evidence="3">Uncharacterized protein</fullName>
    </submittedName>
</protein>
<dbReference type="PANTHER" id="PTHR46580:SF4">
    <property type="entry name" value="ATP_GTP-BINDING PROTEIN"/>
    <property type="match status" value="1"/>
</dbReference>
<evidence type="ECO:0000256" key="2">
    <source>
        <dbReference type="SAM" id="MobiDB-lite"/>
    </source>
</evidence>
<keyword evidence="1" id="KW-0732">Signal</keyword>
<dbReference type="Proteomes" id="UP000238348">
    <property type="component" value="Chromosome"/>
</dbReference>
<dbReference type="InterPro" id="IPR028994">
    <property type="entry name" value="Integrin_alpha_N"/>
</dbReference>
<organism evidence="3 4">
    <name type="scientific">Sorangium cellulosum</name>
    <name type="common">Polyangium cellulosum</name>
    <dbReference type="NCBI Taxonomy" id="56"/>
    <lineage>
        <taxon>Bacteria</taxon>
        <taxon>Pseudomonadati</taxon>
        <taxon>Myxococcota</taxon>
        <taxon>Polyangia</taxon>
        <taxon>Polyangiales</taxon>
        <taxon>Polyangiaceae</taxon>
        <taxon>Sorangium</taxon>
    </lineage>
</organism>
<evidence type="ECO:0000313" key="4">
    <source>
        <dbReference type="Proteomes" id="UP000238348"/>
    </source>
</evidence>